<protein>
    <submittedName>
        <fullName evidence="1">Uncharacterized protein</fullName>
    </submittedName>
</protein>
<gene>
    <name evidence="1" type="ORF">HETSPECPRED_003057</name>
</gene>
<proteinExistence type="predicted"/>
<dbReference type="EMBL" id="CAJPDS010000019">
    <property type="protein sequence ID" value="CAF9916954.1"/>
    <property type="molecule type" value="Genomic_DNA"/>
</dbReference>
<comment type="caution">
    <text evidence="1">The sequence shown here is derived from an EMBL/GenBank/DDBJ whole genome shotgun (WGS) entry which is preliminary data.</text>
</comment>
<keyword evidence="2" id="KW-1185">Reference proteome</keyword>
<evidence type="ECO:0000313" key="1">
    <source>
        <dbReference type="EMBL" id="CAF9916954.1"/>
    </source>
</evidence>
<organism evidence="1 2">
    <name type="scientific">Heterodermia speciosa</name>
    <dbReference type="NCBI Taxonomy" id="116794"/>
    <lineage>
        <taxon>Eukaryota</taxon>
        <taxon>Fungi</taxon>
        <taxon>Dikarya</taxon>
        <taxon>Ascomycota</taxon>
        <taxon>Pezizomycotina</taxon>
        <taxon>Lecanoromycetes</taxon>
        <taxon>OSLEUM clade</taxon>
        <taxon>Lecanoromycetidae</taxon>
        <taxon>Caliciales</taxon>
        <taxon>Physciaceae</taxon>
        <taxon>Heterodermia</taxon>
    </lineage>
</organism>
<accession>A0A8H3F2N1</accession>
<reference evidence="1" key="1">
    <citation type="submission" date="2021-03" db="EMBL/GenBank/DDBJ databases">
        <authorList>
            <person name="Tagirdzhanova G."/>
        </authorList>
    </citation>
    <scope>NUCLEOTIDE SEQUENCE</scope>
</reference>
<dbReference type="OrthoDB" id="3521506at2759"/>
<evidence type="ECO:0000313" key="2">
    <source>
        <dbReference type="Proteomes" id="UP000664521"/>
    </source>
</evidence>
<name>A0A8H3F2N1_9LECA</name>
<sequence>MGKGRKALKDFIGNIPEEKLTDFPSNNGACIYKDTNFRMDMQSITTDEPKKYNIQIQINSETTVSTLKKLAPSTMVTILPPVDEPRWTAEQTRQALLDNI</sequence>
<dbReference type="AlphaFoldDB" id="A0A8H3F2N1"/>
<dbReference type="Proteomes" id="UP000664521">
    <property type="component" value="Unassembled WGS sequence"/>
</dbReference>